<evidence type="ECO:0000256" key="3">
    <source>
        <dbReference type="ARBA" id="ARBA00022538"/>
    </source>
</evidence>
<proteinExistence type="predicted"/>
<dbReference type="InterPro" id="IPR036721">
    <property type="entry name" value="RCK_C_sf"/>
</dbReference>
<dbReference type="NCBIfam" id="NF007040">
    <property type="entry name" value="PRK09496.3-3"/>
    <property type="match status" value="1"/>
</dbReference>
<protein>
    <recommendedName>
        <fullName evidence="1">Trk system potassium uptake protein TrkA</fullName>
    </recommendedName>
</protein>
<dbReference type="STRING" id="1121409.SAMN02745124_00599"/>
<evidence type="ECO:0000313" key="10">
    <source>
        <dbReference type="Proteomes" id="UP000184139"/>
    </source>
</evidence>
<gene>
    <name evidence="9" type="ORF">SAMN02745124_00599</name>
</gene>
<dbReference type="GO" id="GO:0015079">
    <property type="term" value="F:potassium ion transmembrane transporter activity"/>
    <property type="evidence" value="ECO:0007669"/>
    <property type="project" value="InterPro"/>
</dbReference>
<evidence type="ECO:0000256" key="1">
    <source>
        <dbReference type="ARBA" id="ARBA00017378"/>
    </source>
</evidence>
<dbReference type="PANTHER" id="PTHR43833:SF5">
    <property type="entry name" value="TRK SYSTEM POTASSIUM UPTAKE PROTEIN TRKA"/>
    <property type="match status" value="1"/>
</dbReference>
<dbReference type="NCBIfam" id="NF007031">
    <property type="entry name" value="PRK09496.1-2"/>
    <property type="match status" value="1"/>
</dbReference>
<dbReference type="EMBL" id="FQXS01000002">
    <property type="protein sequence ID" value="SHH45676.1"/>
    <property type="molecule type" value="Genomic_DNA"/>
</dbReference>
<evidence type="ECO:0000256" key="5">
    <source>
        <dbReference type="ARBA" id="ARBA00023027"/>
    </source>
</evidence>
<dbReference type="PANTHER" id="PTHR43833">
    <property type="entry name" value="POTASSIUM CHANNEL PROTEIN 2-RELATED-RELATED"/>
    <property type="match status" value="1"/>
</dbReference>
<dbReference type="SUPFAM" id="SSF116726">
    <property type="entry name" value="TrkA C-terminal domain-like"/>
    <property type="match status" value="2"/>
</dbReference>
<dbReference type="PROSITE" id="PS51201">
    <property type="entry name" value="RCK_N"/>
    <property type="match status" value="2"/>
</dbReference>
<keyword evidence="3" id="KW-0633">Potassium transport</keyword>
<dbReference type="SUPFAM" id="SSF51735">
    <property type="entry name" value="NAD(P)-binding Rossmann-fold domains"/>
    <property type="match status" value="2"/>
</dbReference>
<feature type="domain" description="RCK C-terminal" evidence="8">
    <location>
        <begin position="386"/>
        <end position="469"/>
    </location>
</feature>
<sequence>MLGSRKTKREHVLVLGLGGVGFYLAKRLALEEYAVSAIEPDASRLRYADEALDIRLIKGEAMDIERWREADASSMSCVIAVTNNDAVNMMAMRIGEKFNIPCRIARVRSRQFGLADSVLGIEDLRADLLIHPEELVAQEIVRLIRLRDGNEVIEIAGGQIQMLAARIDDDSPLAGKKLRDISQEFATFAFRVVAIARGISTIIPSGNIELQPHDQIVIMVGDRNLSEMMNIVGMSRNSRQRIMIVGGGLIGHRVAELLQKSVEVKVVEADEERAQALAQTLSHAEVLQGDGSNAAVLAMAGVEDVDTFIAATGENETNIMSSLLAKNLIVKKQNGGAKAGNEKTIALVNKEDYLVLASTIGIDLALNKKIMAASEIMKYIRRSELLSVAHLHGFDAEVVELVAAPKSPITKKPLARLDPSFQDHILVGAVFRADSWRIAVGDTHIKAGERAIVVCQSLQLRHVRRLFAV</sequence>
<accession>A0A1M5T4P8</accession>
<name>A0A1M5T4P8_9BACT</name>
<evidence type="ECO:0000259" key="8">
    <source>
        <dbReference type="PROSITE" id="PS51202"/>
    </source>
</evidence>
<dbReference type="PRINTS" id="PR00335">
    <property type="entry name" value="KUPTAKETRKA"/>
</dbReference>
<feature type="domain" description="RCK C-terminal" evidence="8">
    <location>
        <begin position="150"/>
        <end position="234"/>
    </location>
</feature>
<dbReference type="InterPro" id="IPR006037">
    <property type="entry name" value="RCK_C"/>
</dbReference>
<feature type="domain" description="RCK N-terminal" evidence="7">
    <location>
        <begin position="239"/>
        <end position="366"/>
    </location>
</feature>
<keyword evidence="5" id="KW-0520">NAD</keyword>
<dbReference type="Pfam" id="PF02254">
    <property type="entry name" value="TrkA_N"/>
    <property type="match status" value="2"/>
</dbReference>
<keyword evidence="10" id="KW-1185">Reference proteome</keyword>
<evidence type="ECO:0000256" key="6">
    <source>
        <dbReference type="ARBA" id="ARBA00023065"/>
    </source>
</evidence>
<dbReference type="Proteomes" id="UP000184139">
    <property type="component" value="Unassembled WGS sequence"/>
</dbReference>
<dbReference type="Pfam" id="PF02080">
    <property type="entry name" value="TrkA_C"/>
    <property type="match status" value="1"/>
</dbReference>
<dbReference type="Gene3D" id="3.40.50.720">
    <property type="entry name" value="NAD(P)-binding Rossmann-like Domain"/>
    <property type="match status" value="2"/>
</dbReference>
<organism evidence="9 10">
    <name type="scientific">Desulfofustis glycolicus DSM 9705</name>
    <dbReference type="NCBI Taxonomy" id="1121409"/>
    <lineage>
        <taxon>Bacteria</taxon>
        <taxon>Pseudomonadati</taxon>
        <taxon>Thermodesulfobacteriota</taxon>
        <taxon>Desulfobulbia</taxon>
        <taxon>Desulfobulbales</taxon>
        <taxon>Desulfocapsaceae</taxon>
        <taxon>Desulfofustis</taxon>
    </lineage>
</organism>
<evidence type="ECO:0000256" key="2">
    <source>
        <dbReference type="ARBA" id="ARBA00022448"/>
    </source>
</evidence>
<evidence type="ECO:0000259" key="7">
    <source>
        <dbReference type="PROSITE" id="PS51201"/>
    </source>
</evidence>
<dbReference type="OrthoDB" id="9775180at2"/>
<dbReference type="Gene3D" id="3.30.70.1450">
    <property type="entry name" value="Regulator of K+ conductance, C-terminal domain"/>
    <property type="match status" value="2"/>
</dbReference>
<evidence type="ECO:0000313" key="9">
    <source>
        <dbReference type="EMBL" id="SHH45676.1"/>
    </source>
</evidence>
<keyword evidence="2" id="KW-0813">Transport</keyword>
<evidence type="ECO:0000256" key="4">
    <source>
        <dbReference type="ARBA" id="ARBA00022958"/>
    </source>
</evidence>
<dbReference type="InterPro" id="IPR036291">
    <property type="entry name" value="NAD(P)-bd_dom_sf"/>
</dbReference>
<dbReference type="InterPro" id="IPR006036">
    <property type="entry name" value="K_uptake_TrkA"/>
</dbReference>
<dbReference type="AlphaFoldDB" id="A0A1M5T4P8"/>
<dbReference type="InterPro" id="IPR050721">
    <property type="entry name" value="Trk_Ktr_HKT_K-transport"/>
</dbReference>
<keyword evidence="4" id="KW-0630">Potassium</keyword>
<dbReference type="InterPro" id="IPR003148">
    <property type="entry name" value="RCK_N"/>
</dbReference>
<dbReference type="NCBIfam" id="NF007039">
    <property type="entry name" value="PRK09496.3-2"/>
    <property type="match status" value="1"/>
</dbReference>
<dbReference type="GO" id="GO:0005886">
    <property type="term" value="C:plasma membrane"/>
    <property type="evidence" value="ECO:0007669"/>
    <property type="project" value="InterPro"/>
</dbReference>
<dbReference type="PROSITE" id="PS51202">
    <property type="entry name" value="RCK_C"/>
    <property type="match status" value="2"/>
</dbReference>
<keyword evidence="6" id="KW-0406">Ion transport</keyword>
<reference evidence="9 10" key="1">
    <citation type="submission" date="2016-11" db="EMBL/GenBank/DDBJ databases">
        <authorList>
            <person name="Jaros S."/>
            <person name="Januszkiewicz K."/>
            <person name="Wedrychowicz H."/>
        </authorList>
    </citation>
    <scope>NUCLEOTIDE SEQUENCE [LARGE SCALE GENOMIC DNA]</scope>
    <source>
        <strain evidence="9 10">DSM 9705</strain>
    </source>
</reference>
<dbReference type="RefSeq" id="WP_073373325.1">
    <property type="nucleotide sequence ID" value="NZ_FQXS01000002.1"/>
</dbReference>
<feature type="domain" description="RCK N-terminal" evidence="7">
    <location>
        <begin position="9"/>
        <end position="130"/>
    </location>
</feature>